<dbReference type="NCBIfam" id="NF009435">
    <property type="entry name" value="PRK12794.1"/>
    <property type="match status" value="1"/>
</dbReference>
<organism evidence="1 2">
    <name type="scientific">Tropicimonas sediminicola</name>
    <dbReference type="NCBI Taxonomy" id="1031541"/>
    <lineage>
        <taxon>Bacteria</taxon>
        <taxon>Pseudomonadati</taxon>
        <taxon>Pseudomonadota</taxon>
        <taxon>Alphaproteobacteria</taxon>
        <taxon>Rhodobacterales</taxon>
        <taxon>Roseobacteraceae</taxon>
        <taxon>Tropicimonas</taxon>
    </lineage>
</organism>
<dbReference type="Proteomes" id="UP000198426">
    <property type="component" value="Unassembled WGS sequence"/>
</dbReference>
<dbReference type="GO" id="GO:0044781">
    <property type="term" value="P:bacterial-type flagellum organization"/>
    <property type="evidence" value="ECO:0007669"/>
    <property type="project" value="InterPro"/>
</dbReference>
<keyword evidence="2" id="KW-1185">Reference proteome</keyword>
<name>A0A239JBA5_9RHOB</name>
<keyword evidence="1" id="KW-0966">Cell projection</keyword>
<dbReference type="RefSeq" id="WP_245837973.1">
    <property type="nucleotide sequence ID" value="NZ_FZOY01000005.1"/>
</dbReference>
<keyword evidence="1" id="KW-0282">Flagellum</keyword>
<dbReference type="Pfam" id="PF07309">
    <property type="entry name" value="FlaF"/>
    <property type="match status" value="1"/>
</dbReference>
<dbReference type="AlphaFoldDB" id="A0A239JBA5"/>
<gene>
    <name evidence="1" type="ORF">SAMN05421757_105199</name>
</gene>
<evidence type="ECO:0000313" key="2">
    <source>
        <dbReference type="Proteomes" id="UP000198426"/>
    </source>
</evidence>
<evidence type="ECO:0000313" key="1">
    <source>
        <dbReference type="EMBL" id="SNT03306.1"/>
    </source>
</evidence>
<keyword evidence="1" id="KW-0969">Cilium</keyword>
<protein>
    <submittedName>
        <fullName evidence="1">Flagellar protein FlaF</fullName>
    </submittedName>
</protein>
<reference evidence="1 2" key="1">
    <citation type="submission" date="2017-06" db="EMBL/GenBank/DDBJ databases">
        <authorList>
            <person name="Kim H.J."/>
            <person name="Triplett B.A."/>
        </authorList>
    </citation>
    <scope>NUCLEOTIDE SEQUENCE [LARGE SCALE GENOMIC DNA]</scope>
    <source>
        <strain evidence="1 2">DSM 29339</strain>
    </source>
</reference>
<dbReference type="EMBL" id="FZOY01000005">
    <property type="protein sequence ID" value="SNT03306.1"/>
    <property type="molecule type" value="Genomic_DNA"/>
</dbReference>
<proteinExistence type="predicted"/>
<accession>A0A239JBA5</accession>
<sequence length="125" mass="13471">MNAIHMAQKAYGAAAAPVRTSRSVEYAAFLRVTRDLSCAAEAGRTGFASLAKALHDNRRLWSVLASDVASSDNHLPPTLRAQIFYLAEFVEQQSRKVLKGEGSAETLVDINTAMMRGLSTEGSEA</sequence>
<dbReference type="InterPro" id="IPR010845">
    <property type="entry name" value="FlaF"/>
</dbReference>